<feature type="domain" description="DNA polymerase alpha/delta/epsilon subunit B" evidence="3">
    <location>
        <begin position="44"/>
        <end position="126"/>
    </location>
</feature>
<accession>A0ABC8JL55</accession>
<dbReference type="InterPro" id="IPR024826">
    <property type="entry name" value="DNA_pol_delta/II_ssu"/>
</dbReference>
<reference evidence="4 5" key="1">
    <citation type="submission" date="2022-03" db="EMBL/GenBank/DDBJ databases">
        <authorList>
            <person name="Macdonald S."/>
            <person name="Ahmed S."/>
            <person name="Newling K."/>
        </authorList>
    </citation>
    <scope>NUCLEOTIDE SEQUENCE [LARGE SCALE GENOMIC DNA]</scope>
</reference>
<sequence length="128" mass="14982">MSFCHVTVLIETTFLDICMSFSRYNFRCDLVTRHYLSSHRSVAFSPDNTFRSCRNPHSFDVDDVRFLGTYGTNINDLDKYSEAKSKLDFAKRTQRWRHLAPTALNTLSENSPFPLQNIHFEQSQAMYL</sequence>
<dbReference type="Proteomes" id="UP001642260">
    <property type="component" value="Unassembled WGS sequence"/>
</dbReference>
<keyword evidence="5" id="KW-1185">Reference proteome</keyword>
<dbReference type="Pfam" id="PF04042">
    <property type="entry name" value="DNA_pol_E_B"/>
    <property type="match status" value="1"/>
</dbReference>
<evidence type="ECO:0000313" key="5">
    <source>
        <dbReference type="Proteomes" id="UP001642260"/>
    </source>
</evidence>
<comment type="caution">
    <text evidence="4">The sequence shown here is derived from an EMBL/GenBank/DDBJ whole genome shotgun (WGS) entry which is preliminary data.</text>
</comment>
<dbReference type="PANTHER" id="PTHR10416">
    <property type="entry name" value="DNA POLYMERASE DELTA SUBUNIT 2"/>
    <property type="match status" value="1"/>
</dbReference>
<organism evidence="4 5">
    <name type="scientific">Eruca vesicaria subsp. sativa</name>
    <name type="common">Garden rocket</name>
    <name type="synonym">Eruca sativa</name>
    <dbReference type="NCBI Taxonomy" id="29727"/>
    <lineage>
        <taxon>Eukaryota</taxon>
        <taxon>Viridiplantae</taxon>
        <taxon>Streptophyta</taxon>
        <taxon>Embryophyta</taxon>
        <taxon>Tracheophyta</taxon>
        <taxon>Spermatophyta</taxon>
        <taxon>Magnoliopsida</taxon>
        <taxon>eudicotyledons</taxon>
        <taxon>Gunneridae</taxon>
        <taxon>Pentapetalae</taxon>
        <taxon>rosids</taxon>
        <taxon>malvids</taxon>
        <taxon>Brassicales</taxon>
        <taxon>Brassicaceae</taxon>
        <taxon>Brassiceae</taxon>
        <taxon>Eruca</taxon>
    </lineage>
</organism>
<evidence type="ECO:0000313" key="4">
    <source>
        <dbReference type="EMBL" id="CAH8326723.1"/>
    </source>
</evidence>
<protein>
    <recommendedName>
        <fullName evidence="3">DNA polymerase alpha/delta/epsilon subunit B domain-containing protein</fullName>
    </recommendedName>
</protein>
<name>A0ABC8JL55_ERUVS</name>
<dbReference type="EMBL" id="CAKOAT010105932">
    <property type="protein sequence ID" value="CAH8326723.1"/>
    <property type="molecule type" value="Genomic_DNA"/>
</dbReference>
<proteinExistence type="inferred from homology"/>
<evidence type="ECO:0000256" key="1">
    <source>
        <dbReference type="ARBA" id="ARBA00006035"/>
    </source>
</evidence>
<dbReference type="InterPro" id="IPR007185">
    <property type="entry name" value="DNA_pol_a/d/e_bsu"/>
</dbReference>
<keyword evidence="2" id="KW-0235">DNA replication</keyword>
<evidence type="ECO:0000259" key="3">
    <source>
        <dbReference type="Pfam" id="PF04042"/>
    </source>
</evidence>
<gene>
    <name evidence="4" type="ORF">ERUC_LOCUS10756</name>
</gene>
<evidence type="ECO:0000256" key="2">
    <source>
        <dbReference type="ARBA" id="ARBA00022705"/>
    </source>
</evidence>
<dbReference type="AlphaFoldDB" id="A0ABC8JL55"/>
<dbReference type="Gene3D" id="3.60.21.50">
    <property type="match status" value="1"/>
</dbReference>
<dbReference type="PANTHER" id="PTHR10416:SF0">
    <property type="entry name" value="DNA POLYMERASE DELTA SUBUNIT 2"/>
    <property type="match status" value="1"/>
</dbReference>
<comment type="similarity">
    <text evidence="1">Belongs to the DNA polymerase delta/II small subunit family.</text>
</comment>
<dbReference type="GO" id="GO:0006260">
    <property type="term" value="P:DNA replication"/>
    <property type="evidence" value="ECO:0007669"/>
    <property type="project" value="UniProtKB-KW"/>
</dbReference>